<organism evidence="1 2">
    <name type="scientific">Eumeta variegata</name>
    <name type="common">Bagworm moth</name>
    <name type="synonym">Eumeta japonica</name>
    <dbReference type="NCBI Taxonomy" id="151549"/>
    <lineage>
        <taxon>Eukaryota</taxon>
        <taxon>Metazoa</taxon>
        <taxon>Ecdysozoa</taxon>
        <taxon>Arthropoda</taxon>
        <taxon>Hexapoda</taxon>
        <taxon>Insecta</taxon>
        <taxon>Pterygota</taxon>
        <taxon>Neoptera</taxon>
        <taxon>Endopterygota</taxon>
        <taxon>Lepidoptera</taxon>
        <taxon>Glossata</taxon>
        <taxon>Ditrysia</taxon>
        <taxon>Tineoidea</taxon>
        <taxon>Psychidae</taxon>
        <taxon>Oiketicinae</taxon>
        <taxon>Eumeta</taxon>
    </lineage>
</organism>
<evidence type="ECO:0000313" key="1">
    <source>
        <dbReference type="EMBL" id="GBP27408.1"/>
    </source>
</evidence>
<keyword evidence="2" id="KW-1185">Reference proteome</keyword>
<accession>A0A4C1ULU1</accession>
<evidence type="ECO:0000313" key="2">
    <source>
        <dbReference type="Proteomes" id="UP000299102"/>
    </source>
</evidence>
<dbReference type="Proteomes" id="UP000299102">
    <property type="component" value="Unassembled WGS sequence"/>
</dbReference>
<gene>
    <name evidence="1" type="ORF">EVAR_17108_1</name>
</gene>
<dbReference type="EMBL" id="BGZK01000193">
    <property type="protein sequence ID" value="GBP27408.1"/>
    <property type="molecule type" value="Genomic_DNA"/>
</dbReference>
<sequence length="153" mass="17576">MFNSFNHGCGAVRPRKEVCKPIQRFSDAKSILGNDLSVPLNARRSSDRHNMQSRYVQVTPNKSKPHCVRACLYVRVCVCVNVCARVYIYISAVESAQRFLSRVKLYRVAIKLFSQKTRTPSGRLYEIRITRIPSSYTPARPRPPPPAQQTFRF</sequence>
<reference evidence="1 2" key="1">
    <citation type="journal article" date="2019" name="Commun. Biol.">
        <title>The bagworm genome reveals a unique fibroin gene that provides high tensile strength.</title>
        <authorList>
            <person name="Kono N."/>
            <person name="Nakamura H."/>
            <person name="Ohtoshi R."/>
            <person name="Tomita M."/>
            <person name="Numata K."/>
            <person name="Arakawa K."/>
        </authorList>
    </citation>
    <scope>NUCLEOTIDE SEQUENCE [LARGE SCALE GENOMIC DNA]</scope>
</reference>
<dbReference type="AlphaFoldDB" id="A0A4C1ULU1"/>
<protein>
    <submittedName>
        <fullName evidence="1">Uncharacterized protein</fullName>
    </submittedName>
</protein>
<comment type="caution">
    <text evidence="1">The sequence shown here is derived from an EMBL/GenBank/DDBJ whole genome shotgun (WGS) entry which is preliminary data.</text>
</comment>
<name>A0A4C1ULU1_EUMVA</name>
<proteinExistence type="predicted"/>